<dbReference type="AlphaFoldDB" id="A0A5C4JL75"/>
<dbReference type="RefSeq" id="WP_138642914.1">
    <property type="nucleotide sequence ID" value="NZ_VCKW01000001.1"/>
</dbReference>
<evidence type="ECO:0000313" key="2">
    <source>
        <dbReference type="Proteomes" id="UP000309174"/>
    </source>
</evidence>
<keyword evidence="2" id="KW-1185">Reference proteome</keyword>
<protein>
    <submittedName>
        <fullName evidence="1">Uncharacterized protein</fullName>
    </submittedName>
</protein>
<accession>A0A5C4JL75</accession>
<gene>
    <name evidence="1" type="ORF">ETD83_00040</name>
</gene>
<dbReference type="Proteomes" id="UP000309174">
    <property type="component" value="Unassembled WGS sequence"/>
</dbReference>
<organism evidence="1 2">
    <name type="scientific">Actinomadura soli</name>
    <dbReference type="NCBI Taxonomy" id="2508997"/>
    <lineage>
        <taxon>Bacteria</taxon>
        <taxon>Bacillati</taxon>
        <taxon>Actinomycetota</taxon>
        <taxon>Actinomycetes</taxon>
        <taxon>Streptosporangiales</taxon>
        <taxon>Thermomonosporaceae</taxon>
        <taxon>Actinomadura</taxon>
    </lineage>
</organism>
<comment type="caution">
    <text evidence="1">The sequence shown here is derived from an EMBL/GenBank/DDBJ whole genome shotgun (WGS) entry which is preliminary data.</text>
</comment>
<dbReference type="EMBL" id="VCKW01000001">
    <property type="protein sequence ID" value="TMR07417.1"/>
    <property type="molecule type" value="Genomic_DNA"/>
</dbReference>
<sequence length="205" mass="23258">MFKAKQQNETFQITVDALGAVEGIMKNGAMASLLGISNASTGKELKDWPSRDKESYQEAVRKAYLSITYLGSDSMFFIQHGATSYMASCRNKGQLFSKVLGRSTSFDHEQGPRIEFHVYSRLLEGTWCLTAARYIVTAEFERGELRVLADWPMFATDDREFEEHGFEVRRHVTETPFIDSFGEEAYFTEVEYAKNGVVYSESAFA</sequence>
<reference evidence="1 2" key="1">
    <citation type="submission" date="2019-05" db="EMBL/GenBank/DDBJ databases">
        <title>Draft genome sequence of Actinomadura sp. 14C53.</title>
        <authorList>
            <person name="Saricaoglu S."/>
            <person name="Isik K."/>
        </authorList>
    </citation>
    <scope>NUCLEOTIDE SEQUENCE [LARGE SCALE GENOMIC DNA]</scope>
    <source>
        <strain evidence="1 2">14C53</strain>
    </source>
</reference>
<proteinExistence type="predicted"/>
<evidence type="ECO:0000313" key="1">
    <source>
        <dbReference type="EMBL" id="TMR07417.1"/>
    </source>
</evidence>
<name>A0A5C4JL75_9ACTN</name>